<evidence type="ECO:0000259" key="1">
    <source>
        <dbReference type="Pfam" id="PF13843"/>
    </source>
</evidence>
<organism evidence="2 3">
    <name type="scientific">Parnassius apollo</name>
    <name type="common">Apollo butterfly</name>
    <name type="synonym">Papilio apollo</name>
    <dbReference type="NCBI Taxonomy" id="110799"/>
    <lineage>
        <taxon>Eukaryota</taxon>
        <taxon>Metazoa</taxon>
        <taxon>Ecdysozoa</taxon>
        <taxon>Arthropoda</taxon>
        <taxon>Hexapoda</taxon>
        <taxon>Insecta</taxon>
        <taxon>Pterygota</taxon>
        <taxon>Neoptera</taxon>
        <taxon>Endopterygota</taxon>
        <taxon>Lepidoptera</taxon>
        <taxon>Glossata</taxon>
        <taxon>Ditrysia</taxon>
        <taxon>Papilionoidea</taxon>
        <taxon>Papilionidae</taxon>
        <taxon>Parnassiinae</taxon>
        <taxon>Parnassini</taxon>
        <taxon>Parnassius</taxon>
        <taxon>Parnassius</taxon>
    </lineage>
</organism>
<dbReference type="AlphaFoldDB" id="A0A8S3WS13"/>
<feature type="domain" description="PiggyBac transposable element-derived protein" evidence="1">
    <location>
        <begin position="53"/>
        <end position="114"/>
    </location>
</feature>
<dbReference type="EMBL" id="CAJQZP010000693">
    <property type="protein sequence ID" value="CAG4978682.1"/>
    <property type="molecule type" value="Genomic_DNA"/>
</dbReference>
<evidence type="ECO:0000313" key="3">
    <source>
        <dbReference type="Proteomes" id="UP000691718"/>
    </source>
</evidence>
<dbReference type="PANTHER" id="PTHR47272">
    <property type="entry name" value="DDE_TNP_1_7 DOMAIN-CONTAINING PROTEIN"/>
    <property type="match status" value="1"/>
</dbReference>
<protein>
    <submittedName>
        <fullName evidence="2">(apollo) hypothetical protein</fullName>
    </submittedName>
</protein>
<evidence type="ECO:0000313" key="2">
    <source>
        <dbReference type="EMBL" id="CAG4978682.1"/>
    </source>
</evidence>
<dbReference type="Proteomes" id="UP000691718">
    <property type="component" value="Unassembled WGS sequence"/>
</dbReference>
<dbReference type="OrthoDB" id="6928957at2759"/>
<proteinExistence type="predicted"/>
<dbReference type="Pfam" id="PF13843">
    <property type="entry name" value="DDE_Tnp_1_7"/>
    <property type="match status" value="1"/>
</dbReference>
<sequence length="132" mass="14815">MTTSNSSSRDISLQLSSSPVLKVADITDALEDSYLDILSDDDDAKQSEESPLKKRTNKIWNVAPLFDVVLRGCRAQPRMDHISIDEMSIPFSGQCGIRQYCPGKPNPVGIRYLCNSLRYGDLSRVYDIKKIM</sequence>
<gene>
    <name evidence="2" type="ORF">PAPOLLO_LOCUS9735</name>
</gene>
<reference evidence="2" key="1">
    <citation type="submission" date="2021-04" db="EMBL/GenBank/DDBJ databases">
        <authorList>
            <person name="Tunstrom K."/>
        </authorList>
    </citation>
    <scope>NUCLEOTIDE SEQUENCE</scope>
</reference>
<keyword evidence="3" id="KW-1185">Reference proteome</keyword>
<accession>A0A8S3WS13</accession>
<name>A0A8S3WS13_PARAO</name>
<comment type="caution">
    <text evidence="2">The sequence shown here is derived from an EMBL/GenBank/DDBJ whole genome shotgun (WGS) entry which is preliminary data.</text>
</comment>
<dbReference type="InterPro" id="IPR029526">
    <property type="entry name" value="PGBD"/>
</dbReference>